<evidence type="ECO:0000313" key="4">
    <source>
        <dbReference type="EMBL" id="PPA68769.1"/>
    </source>
</evidence>
<sequence>MFGWDFENSKSDRIKLFLFILVIFLVIGFSTTYVLRSIGSEEADTVNQSEETPEETEAFVSSDEVESEASLEDETNKYNQTEHFTEEQLAESKEAAVEFVHAYHPYNAEEPTEYLETAKPHITDSLYGSLKEDGRREVLERSILTVNDTQVTEVVNPSSIVVRWNVMVTGEAQSIDGSKTDTEDWYLVGLREREGEWLVEDVRINVPN</sequence>
<evidence type="ECO:0008006" key="6">
    <source>
        <dbReference type="Google" id="ProtNLM"/>
    </source>
</evidence>
<keyword evidence="2" id="KW-0812">Transmembrane</keyword>
<dbReference type="RefSeq" id="WP_104059653.1">
    <property type="nucleotide sequence ID" value="NZ_PREZ01000009.1"/>
</dbReference>
<evidence type="ECO:0000313" key="5">
    <source>
        <dbReference type="Proteomes" id="UP000239047"/>
    </source>
</evidence>
<dbReference type="EMBL" id="PREZ01000009">
    <property type="protein sequence ID" value="PPA68692.1"/>
    <property type="molecule type" value="Genomic_DNA"/>
</dbReference>
<keyword evidence="2" id="KW-1133">Transmembrane helix</keyword>
<evidence type="ECO:0000313" key="3">
    <source>
        <dbReference type="EMBL" id="PPA68692.1"/>
    </source>
</evidence>
<protein>
    <recommendedName>
        <fullName evidence="6">Tim44-like domain-containing protein</fullName>
    </recommendedName>
</protein>
<dbReference type="EMBL" id="PREZ01000009">
    <property type="protein sequence ID" value="PPA68769.1"/>
    <property type="molecule type" value="Genomic_DNA"/>
</dbReference>
<feature type="region of interest" description="Disordered" evidence="1">
    <location>
        <begin position="42"/>
        <end position="75"/>
    </location>
</feature>
<organism evidence="3 5">
    <name type="scientific">Jeotgalibacillus proteolyticus</name>
    <dbReference type="NCBI Taxonomy" id="2082395"/>
    <lineage>
        <taxon>Bacteria</taxon>
        <taxon>Bacillati</taxon>
        <taxon>Bacillota</taxon>
        <taxon>Bacilli</taxon>
        <taxon>Bacillales</taxon>
        <taxon>Caryophanaceae</taxon>
        <taxon>Jeotgalibacillus</taxon>
    </lineage>
</organism>
<dbReference type="OrthoDB" id="2864897at2"/>
<name>A0A2S5G6T4_9BACL</name>
<accession>A0A2S5G6T4</accession>
<keyword evidence="5" id="KW-1185">Reference proteome</keyword>
<feature type="compositionally biased region" description="Acidic residues" evidence="1">
    <location>
        <begin position="51"/>
        <end position="73"/>
    </location>
</feature>
<proteinExistence type="predicted"/>
<feature type="transmembrane region" description="Helical" evidence="2">
    <location>
        <begin position="16"/>
        <end position="35"/>
    </location>
</feature>
<reference evidence="3 5" key="1">
    <citation type="submission" date="2018-02" db="EMBL/GenBank/DDBJ databases">
        <title>Jeotgalibacillus proteolyticum sp. nov. a protease producing bacterium isolated from ocean sediments of Laizhou Bay.</title>
        <authorList>
            <person name="Li Y."/>
        </authorList>
    </citation>
    <scope>NUCLEOTIDE SEQUENCE [LARGE SCALE GENOMIC DNA]</scope>
    <source>
        <strain evidence="3 5">22-7</strain>
    </source>
</reference>
<dbReference type="AlphaFoldDB" id="A0A2S5G6T4"/>
<comment type="caution">
    <text evidence="3">The sequence shown here is derived from an EMBL/GenBank/DDBJ whole genome shotgun (WGS) entry which is preliminary data.</text>
</comment>
<evidence type="ECO:0000256" key="1">
    <source>
        <dbReference type="SAM" id="MobiDB-lite"/>
    </source>
</evidence>
<evidence type="ECO:0000256" key="2">
    <source>
        <dbReference type="SAM" id="Phobius"/>
    </source>
</evidence>
<keyword evidence="2" id="KW-0472">Membrane</keyword>
<dbReference type="Proteomes" id="UP000239047">
    <property type="component" value="Unassembled WGS sequence"/>
</dbReference>
<gene>
    <name evidence="3" type="ORF">C4B60_19165</name>
    <name evidence="4" type="ORF">C4B60_19595</name>
</gene>